<dbReference type="Proteomes" id="UP000827092">
    <property type="component" value="Unassembled WGS sequence"/>
</dbReference>
<proteinExistence type="predicted"/>
<gene>
    <name evidence="2" type="ORF">JTE90_013242</name>
</gene>
<sequence>MSDASENLGIHSLGVVKSTDDRQSCSVSFFDLGSLHRVKSSASFLCRGGSRFAITAASNMQPRSIREKRARQPRTGVALSNPGRSIGTRRRGEPALPSRGALRNQKSKSN</sequence>
<dbReference type="EMBL" id="JAFNEN010000102">
    <property type="protein sequence ID" value="KAG8194485.1"/>
    <property type="molecule type" value="Genomic_DNA"/>
</dbReference>
<evidence type="ECO:0000313" key="2">
    <source>
        <dbReference type="EMBL" id="KAG8194485.1"/>
    </source>
</evidence>
<protein>
    <recommendedName>
        <fullName evidence="4">Ribosomal protein L2</fullName>
    </recommendedName>
</protein>
<reference evidence="2 3" key="1">
    <citation type="journal article" date="2022" name="Nat. Ecol. Evol.">
        <title>A masculinizing supergene underlies an exaggerated male reproductive morph in a spider.</title>
        <authorList>
            <person name="Hendrickx F."/>
            <person name="De Corte Z."/>
            <person name="Sonet G."/>
            <person name="Van Belleghem S.M."/>
            <person name="Kostlbacher S."/>
            <person name="Vangestel C."/>
        </authorList>
    </citation>
    <scope>NUCLEOTIDE SEQUENCE [LARGE SCALE GENOMIC DNA]</scope>
    <source>
        <strain evidence="2">W744_W776</strain>
    </source>
</reference>
<dbReference type="AlphaFoldDB" id="A0AAV6VCW7"/>
<evidence type="ECO:0000256" key="1">
    <source>
        <dbReference type="SAM" id="MobiDB-lite"/>
    </source>
</evidence>
<keyword evidence="3" id="KW-1185">Reference proteome</keyword>
<accession>A0AAV6VCW7</accession>
<feature type="region of interest" description="Disordered" evidence="1">
    <location>
        <begin position="59"/>
        <end position="110"/>
    </location>
</feature>
<organism evidence="2 3">
    <name type="scientific">Oedothorax gibbosus</name>
    <dbReference type="NCBI Taxonomy" id="931172"/>
    <lineage>
        <taxon>Eukaryota</taxon>
        <taxon>Metazoa</taxon>
        <taxon>Ecdysozoa</taxon>
        <taxon>Arthropoda</taxon>
        <taxon>Chelicerata</taxon>
        <taxon>Arachnida</taxon>
        <taxon>Araneae</taxon>
        <taxon>Araneomorphae</taxon>
        <taxon>Entelegynae</taxon>
        <taxon>Araneoidea</taxon>
        <taxon>Linyphiidae</taxon>
        <taxon>Erigoninae</taxon>
        <taxon>Oedothorax</taxon>
    </lineage>
</organism>
<name>A0AAV6VCW7_9ARAC</name>
<evidence type="ECO:0000313" key="3">
    <source>
        <dbReference type="Proteomes" id="UP000827092"/>
    </source>
</evidence>
<evidence type="ECO:0008006" key="4">
    <source>
        <dbReference type="Google" id="ProtNLM"/>
    </source>
</evidence>
<comment type="caution">
    <text evidence="2">The sequence shown here is derived from an EMBL/GenBank/DDBJ whole genome shotgun (WGS) entry which is preliminary data.</text>
</comment>